<feature type="domain" description="BPL/LPL catalytic" evidence="5">
    <location>
        <begin position="52"/>
        <end position="243"/>
    </location>
</feature>
<keyword evidence="2" id="KW-0092">Biotin</keyword>
<dbReference type="GO" id="GO:0005737">
    <property type="term" value="C:cytoplasm"/>
    <property type="evidence" value="ECO:0007669"/>
    <property type="project" value="TreeGrafter"/>
</dbReference>
<dbReference type="InterPro" id="IPR045864">
    <property type="entry name" value="aa-tRNA-synth_II/BPL/LPL"/>
</dbReference>
<evidence type="ECO:0000256" key="4">
    <source>
        <dbReference type="SAM" id="MobiDB-lite"/>
    </source>
</evidence>
<dbReference type="RefSeq" id="WP_101849952.1">
    <property type="nucleotide sequence ID" value="NZ_PKIZ01000018.1"/>
</dbReference>
<dbReference type="EC" id="6.3.4.15" evidence="3"/>
<comment type="caution">
    <text evidence="6">The sequence shown here is derived from an EMBL/GenBank/DDBJ whole genome shotgun (WGS) entry which is preliminary data.</text>
</comment>
<evidence type="ECO:0000313" key="7">
    <source>
        <dbReference type="Proteomes" id="UP000234206"/>
    </source>
</evidence>
<keyword evidence="1" id="KW-0436">Ligase</keyword>
<evidence type="ECO:0000256" key="1">
    <source>
        <dbReference type="ARBA" id="ARBA00022598"/>
    </source>
</evidence>
<feature type="region of interest" description="Disordered" evidence="4">
    <location>
        <begin position="1"/>
        <end position="22"/>
    </location>
</feature>
<dbReference type="InterPro" id="IPR004143">
    <property type="entry name" value="BPL_LPL_catalytic"/>
</dbReference>
<dbReference type="SUPFAM" id="SSF55681">
    <property type="entry name" value="Class II aaRS and biotin synthetases"/>
    <property type="match status" value="1"/>
</dbReference>
<organism evidence="6 7">
    <name type="scientific">Kytococcus schroeteri</name>
    <dbReference type="NCBI Taxonomy" id="138300"/>
    <lineage>
        <taxon>Bacteria</taxon>
        <taxon>Bacillati</taxon>
        <taxon>Actinomycetota</taxon>
        <taxon>Actinomycetes</taxon>
        <taxon>Micrococcales</taxon>
        <taxon>Kytococcaceae</taxon>
        <taxon>Kytococcus</taxon>
    </lineage>
</organism>
<dbReference type="Gene3D" id="2.30.30.100">
    <property type="match status" value="1"/>
</dbReference>
<keyword evidence="7" id="KW-1185">Reference proteome</keyword>
<proteinExistence type="predicted"/>
<dbReference type="CDD" id="cd16442">
    <property type="entry name" value="BPL"/>
    <property type="match status" value="1"/>
</dbReference>
<protein>
    <recommendedName>
        <fullName evidence="3">biotin--[biotin carboxyl-carrier protein] ligase</fullName>
        <ecNumber evidence="3">6.3.4.15</ecNumber>
    </recommendedName>
</protein>
<dbReference type="AlphaFoldDB" id="A0A2I1P928"/>
<dbReference type="InterPro" id="IPR003142">
    <property type="entry name" value="BPL_C"/>
</dbReference>
<accession>A0A2I1P928</accession>
<dbReference type="Pfam" id="PF02237">
    <property type="entry name" value="BPL_C"/>
    <property type="match status" value="1"/>
</dbReference>
<reference evidence="6 7" key="1">
    <citation type="submission" date="2017-12" db="EMBL/GenBank/DDBJ databases">
        <title>Phylogenetic diversity of female urinary microbiome.</title>
        <authorList>
            <person name="Thomas-White K."/>
            <person name="Wolfe A.J."/>
        </authorList>
    </citation>
    <scope>NUCLEOTIDE SEQUENCE [LARGE SCALE GENOMIC DNA]</scope>
    <source>
        <strain evidence="6 7">UMB1298</strain>
    </source>
</reference>
<evidence type="ECO:0000259" key="5">
    <source>
        <dbReference type="PROSITE" id="PS51733"/>
    </source>
</evidence>
<dbReference type="GO" id="GO:0004077">
    <property type="term" value="F:biotin--[biotin carboxyl-carrier protein] ligase activity"/>
    <property type="evidence" value="ECO:0007669"/>
    <property type="project" value="UniProtKB-EC"/>
</dbReference>
<gene>
    <name evidence="6" type="ORF">CYJ76_09400</name>
</gene>
<dbReference type="Proteomes" id="UP000234206">
    <property type="component" value="Unassembled WGS sequence"/>
</dbReference>
<name>A0A2I1P928_9MICO</name>
<evidence type="ECO:0000256" key="3">
    <source>
        <dbReference type="ARBA" id="ARBA00024227"/>
    </source>
</evidence>
<dbReference type="PANTHER" id="PTHR12835:SF5">
    <property type="entry name" value="BIOTIN--PROTEIN LIGASE"/>
    <property type="match status" value="1"/>
</dbReference>
<dbReference type="PROSITE" id="PS51733">
    <property type="entry name" value="BPL_LPL_CATALYTIC"/>
    <property type="match status" value="1"/>
</dbReference>
<dbReference type="OrthoDB" id="9807064at2"/>
<dbReference type="Pfam" id="PF03099">
    <property type="entry name" value="BPL_LplA_LipB"/>
    <property type="match status" value="1"/>
</dbReference>
<dbReference type="EMBL" id="PKIZ01000018">
    <property type="protein sequence ID" value="PKZ41139.1"/>
    <property type="molecule type" value="Genomic_DNA"/>
</dbReference>
<evidence type="ECO:0000313" key="6">
    <source>
        <dbReference type="EMBL" id="PKZ41139.1"/>
    </source>
</evidence>
<dbReference type="PANTHER" id="PTHR12835">
    <property type="entry name" value="BIOTIN PROTEIN LIGASE"/>
    <property type="match status" value="1"/>
</dbReference>
<dbReference type="InterPro" id="IPR004408">
    <property type="entry name" value="Biotin_CoA_COase_ligase"/>
</dbReference>
<dbReference type="Gene3D" id="3.30.930.10">
    <property type="entry name" value="Bira Bifunctional Protein, Domain 2"/>
    <property type="match status" value="1"/>
</dbReference>
<sequence length="328" mass="33579">MTHLSHTDHSPAPQDLEDPDSRLDLPAVRGALRALAADRGPVHDPVGRALSDLADGLVHHASLPSTQPLALADGTPWRAVSTDHQTAGRGRLGRGWENPPGSGIAVSVVLPLTGGVDAVDLALAASRTPRWGQVPLCVGAAVHEALAALGLPTGVKWPNDVLSRTSGRKLAGILCQVGEGGRSVVAGIGLNVWPTAGLSAEAAGRSASVCDELRAVHGPGWVPPADLREQVLTGVLHRLAVWHAAWLAEGVAPELADAEHGPLTDRLAAVSATLGQEVDLHLPGGELVRGTATGLAPSGGLLVEVAGEPGEGPREFQAADVVHLRPAT</sequence>
<evidence type="ECO:0000256" key="2">
    <source>
        <dbReference type="ARBA" id="ARBA00023267"/>
    </source>
</evidence>